<dbReference type="EMBL" id="AEDD01000006">
    <property type="protein sequence ID" value="EFM10765.1"/>
    <property type="molecule type" value="Genomic_DNA"/>
</dbReference>
<comment type="similarity">
    <text evidence="2 8">Belongs to the nucleobase:cation symporter-2 (NCS2) (TC 2.A.40) family. Azg-like subfamily.</text>
</comment>
<evidence type="ECO:0000256" key="8">
    <source>
        <dbReference type="PIRNR" id="PIRNR005353"/>
    </source>
</evidence>
<feature type="transmembrane region" description="Helical" evidence="9">
    <location>
        <begin position="304"/>
        <end position="327"/>
    </location>
</feature>
<dbReference type="InterPro" id="IPR006043">
    <property type="entry name" value="NCS2"/>
</dbReference>
<feature type="transmembrane region" description="Helical" evidence="9">
    <location>
        <begin position="99"/>
        <end position="119"/>
    </location>
</feature>
<feature type="transmembrane region" description="Helical" evidence="9">
    <location>
        <begin position="18"/>
        <end position="34"/>
    </location>
</feature>
<dbReference type="PANTHER" id="PTHR43337">
    <property type="entry name" value="XANTHINE/URACIL PERMEASE C887.17-RELATED"/>
    <property type="match status" value="1"/>
</dbReference>
<keyword evidence="7 8" id="KW-0472">Membrane</keyword>
<feature type="transmembrane region" description="Helical" evidence="9">
    <location>
        <begin position="347"/>
        <end position="379"/>
    </location>
</feature>
<evidence type="ECO:0000256" key="1">
    <source>
        <dbReference type="ARBA" id="ARBA00004651"/>
    </source>
</evidence>
<feature type="transmembrane region" description="Helical" evidence="9">
    <location>
        <begin position="443"/>
        <end position="460"/>
    </location>
</feature>
<feature type="transmembrane region" description="Helical" evidence="9">
    <location>
        <begin position="131"/>
        <end position="148"/>
    </location>
</feature>
<dbReference type="Proteomes" id="UP000005387">
    <property type="component" value="Unassembled WGS sequence"/>
</dbReference>
<dbReference type="AlphaFoldDB" id="E0IAI8"/>
<dbReference type="GO" id="GO:0005345">
    <property type="term" value="F:purine nucleobase transmembrane transporter activity"/>
    <property type="evidence" value="ECO:0007669"/>
    <property type="project" value="TreeGrafter"/>
</dbReference>
<dbReference type="InterPro" id="IPR045018">
    <property type="entry name" value="Azg-like"/>
</dbReference>
<gene>
    <name evidence="10" type="ORF">PaecuDRAFT_2677</name>
</gene>
<evidence type="ECO:0000256" key="4">
    <source>
        <dbReference type="ARBA" id="ARBA00022475"/>
    </source>
</evidence>
<evidence type="ECO:0000313" key="10">
    <source>
        <dbReference type="EMBL" id="EFM10765.1"/>
    </source>
</evidence>
<evidence type="ECO:0000256" key="9">
    <source>
        <dbReference type="SAM" id="Phobius"/>
    </source>
</evidence>
<evidence type="ECO:0000256" key="7">
    <source>
        <dbReference type="ARBA" id="ARBA00023136"/>
    </source>
</evidence>
<feature type="transmembrane region" description="Helical" evidence="9">
    <location>
        <begin position="414"/>
        <end position="431"/>
    </location>
</feature>
<dbReference type="eggNOG" id="COG2252">
    <property type="taxonomic scope" value="Bacteria"/>
</dbReference>
<feature type="transmembrane region" description="Helical" evidence="9">
    <location>
        <begin position="46"/>
        <end position="68"/>
    </location>
</feature>
<dbReference type="Pfam" id="PF00860">
    <property type="entry name" value="Xan_ur_permease"/>
    <property type="match status" value="1"/>
</dbReference>
<protein>
    <submittedName>
        <fullName evidence="10">Xanthine/uracil/vitamin C permease</fullName>
    </submittedName>
</protein>
<feature type="transmembrane region" description="Helical" evidence="9">
    <location>
        <begin position="260"/>
        <end position="283"/>
    </location>
</feature>
<sequence>MDRFFRLKEQGTNVRTEIMAGLTTFMTMAYILALNPNILSATGLDWTAVFLATALAGGIFTIAMGLFVNFPVALAPGMGLNAYFATTVLTSNGKISPEIALTAVFISGLIFIVLTVTKVRQMLITAVPDSLKHAITAGIGLFITIIGLKNSGLLTVAVENTVTEVPKGIFTDVFGFETVFHMGSLENNGVVLTIIGIFLIAILMVLRVPGAILWGIIGTTIIAILMGEVNVSDTLSGKTWAPDFGTMNFWHFDFEGVLEAGLISVVLTFTFVELFDTFGTLVGTANRAGFMKNPEEGKKRVGKAMLVDAVAVGGGAVLGTSTVTAFVESSAGIAQGGRTGLTSVTTGVCFLLALFLSPLVALVPGSATAAALVIVGVLMMSSVKEIDFSDMVYAIPSFLTLALMPFTYNIANGISFGIVSYVLLATIANVAKKGDKNGGYKVHALMWILAILVIVRYVYIGSQG</sequence>
<proteinExistence type="inferred from homology"/>
<dbReference type="PIRSF" id="PIRSF005353">
    <property type="entry name" value="PbuG"/>
    <property type="match status" value="1"/>
</dbReference>
<dbReference type="PANTHER" id="PTHR43337:SF1">
    <property type="entry name" value="XANTHINE_URACIL PERMEASE C887.17-RELATED"/>
    <property type="match status" value="1"/>
</dbReference>
<comment type="subcellular location">
    <subcellularLocation>
        <location evidence="1 8">Cell membrane</location>
        <topology evidence="1 8">Multi-pass membrane protein</topology>
    </subcellularLocation>
</comment>
<keyword evidence="4 8" id="KW-1003">Cell membrane</keyword>
<dbReference type="GO" id="GO:0005886">
    <property type="term" value="C:plasma membrane"/>
    <property type="evidence" value="ECO:0007669"/>
    <property type="project" value="UniProtKB-SubCell"/>
</dbReference>
<evidence type="ECO:0000313" key="11">
    <source>
        <dbReference type="Proteomes" id="UP000005387"/>
    </source>
</evidence>
<evidence type="ECO:0000256" key="3">
    <source>
        <dbReference type="ARBA" id="ARBA00022448"/>
    </source>
</evidence>
<dbReference type="RefSeq" id="WP_006038667.1">
    <property type="nucleotide sequence ID" value="NZ_AEDD01000006.1"/>
</dbReference>
<name>E0IAI8_9BACL</name>
<feature type="transmembrane region" description="Helical" evidence="9">
    <location>
        <begin position="189"/>
        <end position="206"/>
    </location>
</feature>
<keyword evidence="3 8" id="KW-0813">Transport</keyword>
<dbReference type="InterPro" id="IPR026033">
    <property type="entry name" value="Azg-like_bact_archaea"/>
</dbReference>
<keyword evidence="11" id="KW-1185">Reference proteome</keyword>
<organism evidence="10 11">
    <name type="scientific">Paenibacillus curdlanolyticus YK9</name>
    <dbReference type="NCBI Taxonomy" id="717606"/>
    <lineage>
        <taxon>Bacteria</taxon>
        <taxon>Bacillati</taxon>
        <taxon>Bacillota</taxon>
        <taxon>Bacilli</taxon>
        <taxon>Bacillales</taxon>
        <taxon>Paenibacillaceae</taxon>
        <taxon>Paenibacillus</taxon>
    </lineage>
</organism>
<feature type="transmembrane region" description="Helical" evidence="9">
    <location>
        <begin position="211"/>
        <end position="231"/>
    </location>
</feature>
<dbReference type="STRING" id="717606.PaecuDRAFT_2677"/>
<evidence type="ECO:0000256" key="5">
    <source>
        <dbReference type="ARBA" id="ARBA00022692"/>
    </source>
</evidence>
<reference evidence="10 11" key="1">
    <citation type="submission" date="2010-07" db="EMBL/GenBank/DDBJ databases">
        <title>The draft genome of Paenibacillus curdlanolyticus YK9.</title>
        <authorList>
            <consortium name="US DOE Joint Genome Institute (JGI-PGF)"/>
            <person name="Lucas S."/>
            <person name="Copeland A."/>
            <person name="Lapidus A."/>
            <person name="Cheng J.-F."/>
            <person name="Bruce D."/>
            <person name="Goodwin L."/>
            <person name="Pitluck S."/>
            <person name="Land M.L."/>
            <person name="Hauser L."/>
            <person name="Chang Y.-J."/>
            <person name="Jeffries C."/>
            <person name="Anderson I.J."/>
            <person name="Johnson E."/>
            <person name="Loganathan U."/>
            <person name="Mulhopadhyay B."/>
            <person name="Kyrpides N."/>
            <person name="Woyke T.J."/>
        </authorList>
    </citation>
    <scope>NUCLEOTIDE SEQUENCE [LARGE SCALE GENOMIC DNA]</scope>
    <source>
        <strain evidence="10 11">YK9</strain>
    </source>
</reference>
<dbReference type="OrthoDB" id="9808458at2"/>
<accession>E0IAI8</accession>
<evidence type="ECO:0000256" key="6">
    <source>
        <dbReference type="ARBA" id="ARBA00022989"/>
    </source>
</evidence>
<evidence type="ECO:0000256" key="2">
    <source>
        <dbReference type="ARBA" id="ARBA00005697"/>
    </source>
</evidence>
<keyword evidence="6 8" id="KW-1133">Transmembrane helix</keyword>
<keyword evidence="5 8" id="KW-0812">Transmembrane</keyword>